<gene>
    <name evidence="1" type="ORF">P280DRAFT_530389</name>
</gene>
<protein>
    <submittedName>
        <fullName evidence="1">Uncharacterized protein</fullName>
    </submittedName>
</protein>
<dbReference type="Proteomes" id="UP000799753">
    <property type="component" value="Unassembled WGS sequence"/>
</dbReference>
<evidence type="ECO:0000313" key="1">
    <source>
        <dbReference type="EMBL" id="KAF2637341.1"/>
    </source>
</evidence>
<organism evidence="1 2">
    <name type="scientific">Massarina eburnea CBS 473.64</name>
    <dbReference type="NCBI Taxonomy" id="1395130"/>
    <lineage>
        <taxon>Eukaryota</taxon>
        <taxon>Fungi</taxon>
        <taxon>Dikarya</taxon>
        <taxon>Ascomycota</taxon>
        <taxon>Pezizomycotina</taxon>
        <taxon>Dothideomycetes</taxon>
        <taxon>Pleosporomycetidae</taxon>
        <taxon>Pleosporales</taxon>
        <taxon>Massarineae</taxon>
        <taxon>Massarinaceae</taxon>
        <taxon>Massarina</taxon>
    </lineage>
</organism>
<name>A0A6A6RRT6_9PLEO</name>
<dbReference type="PROSITE" id="PS51257">
    <property type="entry name" value="PROKAR_LIPOPROTEIN"/>
    <property type="match status" value="1"/>
</dbReference>
<dbReference type="EMBL" id="MU006793">
    <property type="protein sequence ID" value="KAF2637341.1"/>
    <property type="molecule type" value="Genomic_DNA"/>
</dbReference>
<proteinExistence type="predicted"/>
<dbReference type="AlphaFoldDB" id="A0A6A6RRT6"/>
<accession>A0A6A6RRT6</accession>
<sequence length="50" mass="5797">MEESRVHYQNRSFRNNMVFVSGILACILPDSWCKNRVHAKHFFNASANIG</sequence>
<evidence type="ECO:0000313" key="2">
    <source>
        <dbReference type="Proteomes" id="UP000799753"/>
    </source>
</evidence>
<reference evidence="1" key="1">
    <citation type="journal article" date="2020" name="Stud. Mycol.">
        <title>101 Dothideomycetes genomes: a test case for predicting lifestyles and emergence of pathogens.</title>
        <authorList>
            <person name="Haridas S."/>
            <person name="Albert R."/>
            <person name="Binder M."/>
            <person name="Bloem J."/>
            <person name="Labutti K."/>
            <person name="Salamov A."/>
            <person name="Andreopoulos B."/>
            <person name="Baker S."/>
            <person name="Barry K."/>
            <person name="Bills G."/>
            <person name="Bluhm B."/>
            <person name="Cannon C."/>
            <person name="Castanera R."/>
            <person name="Culley D."/>
            <person name="Daum C."/>
            <person name="Ezra D."/>
            <person name="Gonzalez J."/>
            <person name="Henrissat B."/>
            <person name="Kuo A."/>
            <person name="Liang C."/>
            <person name="Lipzen A."/>
            <person name="Lutzoni F."/>
            <person name="Magnuson J."/>
            <person name="Mondo S."/>
            <person name="Nolan M."/>
            <person name="Ohm R."/>
            <person name="Pangilinan J."/>
            <person name="Park H.-J."/>
            <person name="Ramirez L."/>
            <person name="Alfaro M."/>
            <person name="Sun H."/>
            <person name="Tritt A."/>
            <person name="Yoshinaga Y."/>
            <person name="Zwiers L.-H."/>
            <person name="Turgeon B."/>
            <person name="Goodwin S."/>
            <person name="Spatafora J."/>
            <person name="Crous P."/>
            <person name="Grigoriev I."/>
        </authorList>
    </citation>
    <scope>NUCLEOTIDE SEQUENCE</scope>
    <source>
        <strain evidence="1">CBS 473.64</strain>
    </source>
</reference>
<keyword evidence="2" id="KW-1185">Reference proteome</keyword>